<evidence type="ECO:0000256" key="4">
    <source>
        <dbReference type="ARBA" id="ARBA00022840"/>
    </source>
</evidence>
<dbReference type="Gene3D" id="1.10.510.10">
    <property type="entry name" value="Transferase(Phosphotransferase) domain 1"/>
    <property type="match status" value="1"/>
</dbReference>
<dbReference type="GO" id="GO:0004672">
    <property type="term" value="F:protein kinase activity"/>
    <property type="evidence" value="ECO:0000318"/>
    <property type="project" value="GO_Central"/>
</dbReference>
<evidence type="ECO:0000256" key="2">
    <source>
        <dbReference type="ARBA" id="ARBA00022741"/>
    </source>
</evidence>
<dbReference type="PaxDb" id="3218-PP1S198_64V6.1"/>
<sequence>MEHLKRHPLWGWFLEKDDWGGKYEVGKKIAEGGQAEIFEGSIMYSNGDCNEMAFKVFKRGFLVQDLQKQWPLAMFKRPVVGTICGPITDIILFDDGRFGFVMWKYWGDLRQLIDLENQEKQNQEPPFQHPLKIMLTFSKNMANLHKDDILHRGLKAANILILRTDREETEYVCRVADYECSVGVLRTTFWRAPEILLATKDRMLAAKNGNSSMPAISFAKAADVYSFGMVCYEVLTGLLPFESEGLLPTQEGYDLVIRGLRPTLPDDVELWMKKLITSCWHQDQSQRPEFHEIIRILKHTESCEF</sequence>
<evidence type="ECO:0000256" key="1">
    <source>
        <dbReference type="ARBA" id="ARBA00022679"/>
    </source>
</evidence>
<dbReference type="EMBL" id="ABEU02000003">
    <property type="protein sequence ID" value="PNR58288.1"/>
    <property type="molecule type" value="Genomic_DNA"/>
</dbReference>
<protein>
    <recommendedName>
        <fullName evidence="5">Protein kinase domain-containing protein</fullName>
    </recommendedName>
</protein>
<dbReference type="Gramene" id="Pp3c3_32680V3.1">
    <property type="protein sequence ID" value="PAC:32940299.CDS.1"/>
    <property type="gene ID" value="Pp3c3_32680"/>
</dbReference>
<dbReference type="GO" id="GO:0005737">
    <property type="term" value="C:cytoplasm"/>
    <property type="evidence" value="ECO:0000318"/>
    <property type="project" value="GO_Central"/>
</dbReference>
<dbReference type="AlphaFoldDB" id="A0A2K1KWY7"/>
<dbReference type="PROSITE" id="PS50011">
    <property type="entry name" value="PROTEIN_KINASE_DOM"/>
    <property type="match status" value="1"/>
</dbReference>
<dbReference type="GO" id="GO:0005524">
    <property type="term" value="F:ATP binding"/>
    <property type="evidence" value="ECO:0007669"/>
    <property type="project" value="UniProtKB-KW"/>
</dbReference>
<evidence type="ECO:0000313" key="7">
    <source>
        <dbReference type="EnsemblPlants" id="PAC:32940299.CDS.1"/>
    </source>
</evidence>
<dbReference type="Gramene" id="Pp3c3_32680V3.2">
    <property type="protein sequence ID" value="PAC:32940300.CDS.1"/>
    <property type="gene ID" value="Pp3c3_32680"/>
</dbReference>
<dbReference type="GO" id="GO:0007165">
    <property type="term" value="P:signal transduction"/>
    <property type="evidence" value="ECO:0000318"/>
    <property type="project" value="GO_Central"/>
</dbReference>
<dbReference type="SUPFAM" id="SSF56112">
    <property type="entry name" value="Protein kinase-like (PK-like)"/>
    <property type="match status" value="1"/>
</dbReference>
<dbReference type="EnsemblPlants" id="Pp3c3_32680V3.1">
    <property type="protein sequence ID" value="PAC:32940299.CDS.1"/>
    <property type="gene ID" value="Pp3c3_32680"/>
</dbReference>
<proteinExistence type="predicted"/>
<keyword evidence="8" id="KW-1185">Reference proteome</keyword>
<dbReference type="InterPro" id="IPR051681">
    <property type="entry name" value="Ser/Thr_Kinases-Pseudokinases"/>
</dbReference>
<dbReference type="STRING" id="3218.A0A2K1KWY7"/>
<accession>A0A2K1KWY7</accession>
<feature type="domain" description="Protein kinase" evidence="5">
    <location>
        <begin position="23"/>
        <end position="302"/>
    </location>
</feature>
<dbReference type="Pfam" id="PF07714">
    <property type="entry name" value="PK_Tyr_Ser-Thr"/>
    <property type="match status" value="1"/>
</dbReference>
<dbReference type="PANTHER" id="PTHR44329">
    <property type="entry name" value="SERINE/THREONINE-PROTEIN KINASE TNNI3K-RELATED"/>
    <property type="match status" value="1"/>
</dbReference>
<keyword evidence="1" id="KW-0808">Transferase</keyword>
<evidence type="ECO:0000313" key="8">
    <source>
        <dbReference type="Proteomes" id="UP000006727"/>
    </source>
</evidence>
<keyword evidence="4" id="KW-0067">ATP-binding</keyword>
<reference evidence="7" key="3">
    <citation type="submission" date="2020-12" db="UniProtKB">
        <authorList>
            <consortium name="EnsemblPlants"/>
        </authorList>
    </citation>
    <scope>IDENTIFICATION</scope>
</reference>
<reference evidence="6 8" key="2">
    <citation type="journal article" date="2018" name="Plant J.">
        <title>The Physcomitrella patens chromosome-scale assembly reveals moss genome structure and evolution.</title>
        <authorList>
            <person name="Lang D."/>
            <person name="Ullrich K.K."/>
            <person name="Murat F."/>
            <person name="Fuchs J."/>
            <person name="Jenkins J."/>
            <person name="Haas F.B."/>
            <person name="Piednoel M."/>
            <person name="Gundlach H."/>
            <person name="Van Bel M."/>
            <person name="Meyberg R."/>
            <person name="Vives C."/>
            <person name="Morata J."/>
            <person name="Symeonidi A."/>
            <person name="Hiss M."/>
            <person name="Muchero W."/>
            <person name="Kamisugi Y."/>
            <person name="Saleh O."/>
            <person name="Blanc G."/>
            <person name="Decker E.L."/>
            <person name="van Gessel N."/>
            <person name="Grimwood J."/>
            <person name="Hayes R.D."/>
            <person name="Graham S.W."/>
            <person name="Gunter L.E."/>
            <person name="McDaniel S.F."/>
            <person name="Hoernstein S.N.W."/>
            <person name="Larsson A."/>
            <person name="Li F.W."/>
            <person name="Perroud P.F."/>
            <person name="Phillips J."/>
            <person name="Ranjan P."/>
            <person name="Rokshar D.S."/>
            <person name="Rothfels C.J."/>
            <person name="Schneider L."/>
            <person name="Shu S."/>
            <person name="Stevenson D.W."/>
            <person name="Thummler F."/>
            <person name="Tillich M."/>
            <person name="Villarreal Aguilar J.C."/>
            <person name="Widiez T."/>
            <person name="Wong G.K."/>
            <person name="Wymore A."/>
            <person name="Zhang Y."/>
            <person name="Zimmer A.D."/>
            <person name="Quatrano R.S."/>
            <person name="Mayer K.F.X."/>
            <person name="Goodstein D."/>
            <person name="Casacuberta J.M."/>
            <person name="Vandepoele K."/>
            <person name="Reski R."/>
            <person name="Cuming A.C."/>
            <person name="Tuskan G.A."/>
            <person name="Maumus F."/>
            <person name="Salse J."/>
            <person name="Schmutz J."/>
            <person name="Rensing S.A."/>
        </authorList>
    </citation>
    <scope>NUCLEOTIDE SEQUENCE [LARGE SCALE GENOMIC DNA]</scope>
    <source>
        <strain evidence="7 8">cv. Gransden 2004</strain>
    </source>
</reference>
<evidence type="ECO:0000256" key="3">
    <source>
        <dbReference type="ARBA" id="ARBA00022777"/>
    </source>
</evidence>
<gene>
    <name evidence="7" type="primary">LOC112279873</name>
    <name evidence="6" type="ORF">PHYPA_005283</name>
</gene>
<keyword evidence="3" id="KW-0418">Kinase</keyword>
<name>A0A2K1KWY7_PHYPA</name>
<organism evidence="6">
    <name type="scientific">Physcomitrium patens</name>
    <name type="common">Spreading-leaved earth moss</name>
    <name type="synonym">Physcomitrella patens</name>
    <dbReference type="NCBI Taxonomy" id="3218"/>
    <lineage>
        <taxon>Eukaryota</taxon>
        <taxon>Viridiplantae</taxon>
        <taxon>Streptophyta</taxon>
        <taxon>Embryophyta</taxon>
        <taxon>Bryophyta</taxon>
        <taxon>Bryophytina</taxon>
        <taxon>Bryopsida</taxon>
        <taxon>Funariidae</taxon>
        <taxon>Funariales</taxon>
        <taxon>Funariaceae</taxon>
        <taxon>Physcomitrium</taxon>
    </lineage>
</organism>
<reference evidence="6 8" key="1">
    <citation type="journal article" date="2008" name="Science">
        <title>The Physcomitrella genome reveals evolutionary insights into the conquest of land by plants.</title>
        <authorList>
            <person name="Rensing S."/>
            <person name="Lang D."/>
            <person name="Zimmer A."/>
            <person name="Terry A."/>
            <person name="Salamov A."/>
            <person name="Shapiro H."/>
            <person name="Nishiyama T."/>
            <person name="Perroud P.-F."/>
            <person name="Lindquist E."/>
            <person name="Kamisugi Y."/>
            <person name="Tanahashi T."/>
            <person name="Sakakibara K."/>
            <person name="Fujita T."/>
            <person name="Oishi K."/>
            <person name="Shin-I T."/>
            <person name="Kuroki Y."/>
            <person name="Toyoda A."/>
            <person name="Suzuki Y."/>
            <person name="Hashimoto A."/>
            <person name="Yamaguchi K."/>
            <person name="Sugano A."/>
            <person name="Kohara Y."/>
            <person name="Fujiyama A."/>
            <person name="Anterola A."/>
            <person name="Aoki S."/>
            <person name="Ashton N."/>
            <person name="Barbazuk W.B."/>
            <person name="Barker E."/>
            <person name="Bennetzen J."/>
            <person name="Bezanilla M."/>
            <person name="Blankenship R."/>
            <person name="Cho S.H."/>
            <person name="Dutcher S."/>
            <person name="Estelle M."/>
            <person name="Fawcett J.A."/>
            <person name="Gundlach H."/>
            <person name="Hanada K."/>
            <person name="Heyl A."/>
            <person name="Hicks K.A."/>
            <person name="Hugh J."/>
            <person name="Lohr M."/>
            <person name="Mayer K."/>
            <person name="Melkozernov A."/>
            <person name="Murata T."/>
            <person name="Nelson D."/>
            <person name="Pils B."/>
            <person name="Prigge M."/>
            <person name="Reiss B."/>
            <person name="Renner T."/>
            <person name="Rombauts S."/>
            <person name="Rushton P."/>
            <person name="Sanderfoot A."/>
            <person name="Schween G."/>
            <person name="Shiu S.-H."/>
            <person name="Stueber K."/>
            <person name="Theodoulou F.L."/>
            <person name="Tu H."/>
            <person name="Van de Peer Y."/>
            <person name="Verrier P.J."/>
            <person name="Waters E."/>
            <person name="Wood A."/>
            <person name="Yang L."/>
            <person name="Cove D."/>
            <person name="Cuming A."/>
            <person name="Hasebe M."/>
            <person name="Lucas S."/>
            <person name="Mishler D.B."/>
            <person name="Reski R."/>
            <person name="Grigoriev I."/>
            <person name="Quatrano R.S."/>
            <person name="Boore J.L."/>
        </authorList>
    </citation>
    <scope>NUCLEOTIDE SEQUENCE [LARGE SCALE GENOMIC DNA]</scope>
    <source>
        <strain evidence="7 8">cv. Gransden 2004</strain>
    </source>
</reference>
<dbReference type="PANTHER" id="PTHR44329:SF288">
    <property type="entry name" value="MITOGEN-ACTIVATED PROTEIN KINASE KINASE KINASE 20"/>
    <property type="match status" value="1"/>
</dbReference>
<dbReference type="InterPro" id="IPR000719">
    <property type="entry name" value="Prot_kinase_dom"/>
</dbReference>
<evidence type="ECO:0000313" key="6">
    <source>
        <dbReference type="EMBL" id="PNR58288.1"/>
    </source>
</evidence>
<dbReference type="Proteomes" id="UP000006727">
    <property type="component" value="Chromosome 3"/>
</dbReference>
<keyword evidence="2" id="KW-0547">Nucleotide-binding</keyword>
<dbReference type="InterPro" id="IPR001245">
    <property type="entry name" value="Ser-Thr/Tyr_kinase_cat_dom"/>
</dbReference>
<evidence type="ECO:0000259" key="5">
    <source>
        <dbReference type="PROSITE" id="PS50011"/>
    </source>
</evidence>
<dbReference type="EnsemblPlants" id="Pp3c3_32680V3.2">
    <property type="protein sequence ID" value="PAC:32940300.CDS.1"/>
    <property type="gene ID" value="Pp3c3_32680"/>
</dbReference>
<dbReference type="InterPro" id="IPR011009">
    <property type="entry name" value="Kinase-like_dom_sf"/>
</dbReference>